<proteinExistence type="inferred from homology"/>
<dbReference type="Pfam" id="PF05347">
    <property type="entry name" value="Complex1_LYR"/>
    <property type="match status" value="1"/>
</dbReference>
<sequence>MNPAAVQLYRELFRKTRQLPKASWDYYRQYIRENFRSFDDEVDQDRLKDIIASARKDAGWVLKTRSKK</sequence>
<dbReference type="CDD" id="cd20269">
    <property type="entry name" value="Complex1_LYR_LYRM9"/>
    <property type="match status" value="1"/>
</dbReference>
<name>A0AAW1SN14_9CHLO</name>
<gene>
    <name evidence="4" type="ORF">WJX84_001680</name>
</gene>
<evidence type="ECO:0000259" key="3">
    <source>
        <dbReference type="Pfam" id="PF05347"/>
    </source>
</evidence>
<reference evidence="4 5" key="1">
    <citation type="journal article" date="2024" name="Nat. Commun.">
        <title>Phylogenomics reveals the evolutionary origins of lichenization in chlorophyte algae.</title>
        <authorList>
            <person name="Puginier C."/>
            <person name="Libourel C."/>
            <person name="Otte J."/>
            <person name="Skaloud P."/>
            <person name="Haon M."/>
            <person name="Grisel S."/>
            <person name="Petersen M."/>
            <person name="Berrin J.G."/>
            <person name="Delaux P.M."/>
            <person name="Dal Grande F."/>
            <person name="Keller J."/>
        </authorList>
    </citation>
    <scope>NUCLEOTIDE SEQUENCE [LARGE SCALE GENOMIC DNA]</scope>
    <source>
        <strain evidence="4 5">SAG 2523</strain>
    </source>
</reference>
<keyword evidence="5" id="KW-1185">Reference proteome</keyword>
<dbReference type="PANTHER" id="PTHR47061">
    <property type="entry name" value="LYR MOTIF-CONTAINING PROTEIN 9"/>
    <property type="match status" value="1"/>
</dbReference>
<dbReference type="InterPro" id="IPR045291">
    <property type="entry name" value="Complex1_LYR_LYRM9"/>
</dbReference>
<evidence type="ECO:0000256" key="1">
    <source>
        <dbReference type="ARBA" id="ARBA00025757"/>
    </source>
</evidence>
<dbReference type="EMBL" id="JALJOV010001400">
    <property type="protein sequence ID" value="KAK9848402.1"/>
    <property type="molecule type" value="Genomic_DNA"/>
</dbReference>
<comment type="caution">
    <text evidence="4">The sequence shown here is derived from an EMBL/GenBank/DDBJ whole genome shotgun (WGS) entry which is preliminary data.</text>
</comment>
<evidence type="ECO:0000313" key="4">
    <source>
        <dbReference type="EMBL" id="KAK9848402.1"/>
    </source>
</evidence>
<dbReference type="InterPro" id="IPR052151">
    <property type="entry name" value="Complex_I_LYR"/>
</dbReference>
<organism evidence="4 5">
    <name type="scientific">Apatococcus fuscideae</name>
    <dbReference type="NCBI Taxonomy" id="2026836"/>
    <lineage>
        <taxon>Eukaryota</taxon>
        <taxon>Viridiplantae</taxon>
        <taxon>Chlorophyta</taxon>
        <taxon>core chlorophytes</taxon>
        <taxon>Trebouxiophyceae</taxon>
        <taxon>Chlorellales</taxon>
        <taxon>Chlorellaceae</taxon>
        <taxon>Apatococcus</taxon>
    </lineage>
</organism>
<accession>A0AAW1SN14</accession>
<dbReference type="AlphaFoldDB" id="A0AAW1SN14"/>
<evidence type="ECO:0000313" key="5">
    <source>
        <dbReference type="Proteomes" id="UP001485043"/>
    </source>
</evidence>
<feature type="domain" description="Complex 1 LYR protein" evidence="3">
    <location>
        <begin position="5"/>
        <end position="58"/>
    </location>
</feature>
<evidence type="ECO:0000256" key="2">
    <source>
        <dbReference type="ARBA" id="ARBA00026234"/>
    </source>
</evidence>
<dbReference type="PANTHER" id="PTHR47061:SF1">
    <property type="entry name" value="LYR MOTIF-CONTAINING PROTEIN 9"/>
    <property type="match status" value="1"/>
</dbReference>
<dbReference type="Proteomes" id="UP001485043">
    <property type="component" value="Unassembled WGS sequence"/>
</dbReference>
<comment type="similarity">
    <text evidence="1">Belongs to the complex I LYR family. LYRM9 subfamily.</text>
</comment>
<dbReference type="InterPro" id="IPR008011">
    <property type="entry name" value="Complex1_LYR_dom"/>
</dbReference>
<protein>
    <recommendedName>
        <fullName evidence="2">LYR motif-containing protein 9</fullName>
    </recommendedName>
</protein>